<keyword evidence="6" id="KW-0539">Nucleus</keyword>
<dbReference type="Proteomes" id="UP001470230">
    <property type="component" value="Unassembled WGS sequence"/>
</dbReference>
<evidence type="ECO:0000256" key="6">
    <source>
        <dbReference type="ARBA" id="ARBA00023242"/>
    </source>
</evidence>
<dbReference type="SMART" id="SM00428">
    <property type="entry name" value="H3"/>
    <property type="match status" value="1"/>
</dbReference>
<evidence type="ECO:0000256" key="7">
    <source>
        <dbReference type="ARBA" id="ARBA00023269"/>
    </source>
</evidence>
<evidence type="ECO:0000259" key="8">
    <source>
        <dbReference type="Pfam" id="PF00125"/>
    </source>
</evidence>
<dbReference type="PRINTS" id="PR00622">
    <property type="entry name" value="HISTONEH3"/>
</dbReference>
<comment type="caution">
    <text evidence="9">The sequence shown here is derived from an EMBL/GenBank/DDBJ whole genome shotgun (WGS) entry which is preliminary data.</text>
</comment>
<dbReference type="PANTHER" id="PTHR45810:SF17">
    <property type="entry name" value="HISTONE H3-LIKE CENTROMERIC PROTEIN A"/>
    <property type="match status" value="1"/>
</dbReference>
<dbReference type="SUPFAM" id="SSF47113">
    <property type="entry name" value="Histone-fold"/>
    <property type="match status" value="1"/>
</dbReference>
<proteinExistence type="inferred from homology"/>
<dbReference type="Gene3D" id="1.10.20.10">
    <property type="entry name" value="Histone, subunit A"/>
    <property type="match status" value="1"/>
</dbReference>
<dbReference type="PROSITE" id="PS00959">
    <property type="entry name" value="HISTONE_H3_2"/>
    <property type="match status" value="1"/>
</dbReference>
<comment type="similarity">
    <text evidence="3">Belongs to the histone H3 family.</text>
</comment>
<dbReference type="Pfam" id="PF00125">
    <property type="entry name" value="Histone"/>
    <property type="match status" value="1"/>
</dbReference>
<keyword evidence="4" id="KW-0158">Chromosome</keyword>
<evidence type="ECO:0000256" key="1">
    <source>
        <dbReference type="ARBA" id="ARBA00004123"/>
    </source>
</evidence>
<dbReference type="CDD" id="cd22911">
    <property type="entry name" value="HFD_H3"/>
    <property type="match status" value="1"/>
</dbReference>
<accession>A0ABR2JTZ5</accession>
<name>A0ABR2JTZ5_9EUKA</name>
<dbReference type="InterPro" id="IPR007125">
    <property type="entry name" value="H2A/H2B/H3"/>
</dbReference>
<protein>
    <submittedName>
        <fullName evidence="9">Centromeric DNA-binding histone H3-like protein cse4</fullName>
    </submittedName>
</protein>
<keyword evidence="7" id="KW-0544">Nucleosome core</keyword>
<dbReference type="InterPro" id="IPR000164">
    <property type="entry name" value="Histone_H3/CENP-A"/>
</dbReference>
<keyword evidence="5" id="KW-0238">DNA-binding</keyword>
<evidence type="ECO:0000256" key="3">
    <source>
        <dbReference type="ARBA" id="ARBA00010343"/>
    </source>
</evidence>
<evidence type="ECO:0000256" key="5">
    <source>
        <dbReference type="ARBA" id="ARBA00023125"/>
    </source>
</evidence>
<evidence type="ECO:0000256" key="2">
    <source>
        <dbReference type="ARBA" id="ARBA00004286"/>
    </source>
</evidence>
<sequence>MDDNSQPHKTPLKGSTRIKPAVAYRTVMQHKNTKKRFRPSMKWISEVWKYQKTTDLLIRKLPFTRLVRDITREVNTNNFRWTTHALEALQEATEAYAVELLSASLLCTLHAKRVTLMQRDIQLAQRIRGR</sequence>
<comment type="subcellular location">
    <subcellularLocation>
        <location evidence="2">Chromosome</location>
    </subcellularLocation>
    <subcellularLocation>
        <location evidence="1">Nucleus</location>
    </subcellularLocation>
</comment>
<evidence type="ECO:0000256" key="4">
    <source>
        <dbReference type="ARBA" id="ARBA00022454"/>
    </source>
</evidence>
<gene>
    <name evidence="9" type="ORF">M9Y10_044743</name>
</gene>
<dbReference type="EMBL" id="JAPFFF010000009">
    <property type="protein sequence ID" value="KAK8882103.1"/>
    <property type="molecule type" value="Genomic_DNA"/>
</dbReference>
<feature type="domain" description="Core Histone H2A/H2B/H3" evidence="8">
    <location>
        <begin position="46"/>
        <end position="127"/>
    </location>
</feature>
<dbReference type="InterPro" id="IPR009072">
    <property type="entry name" value="Histone-fold"/>
</dbReference>
<evidence type="ECO:0000313" key="9">
    <source>
        <dbReference type="EMBL" id="KAK8882103.1"/>
    </source>
</evidence>
<evidence type="ECO:0000313" key="10">
    <source>
        <dbReference type="Proteomes" id="UP001470230"/>
    </source>
</evidence>
<keyword evidence="10" id="KW-1185">Reference proteome</keyword>
<dbReference type="PANTHER" id="PTHR45810">
    <property type="entry name" value="HISTONE H3.2"/>
    <property type="match status" value="1"/>
</dbReference>
<reference evidence="9 10" key="1">
    <citation type="submission" date="2024-04" db="EMBL/GenBank/DDBJ databases">
        <title>Tritrichomonas musculus Genome.</title>
        <authorList>
            <person name="Alves-Ferreira E."/>
            <person name="Grigg M."/>
            <person name="Lorenzi H."/>
            <person name="Galac M."/>
        </authorList>
    </citation>
    <scope>NUCLEOTIDE SEQUENCE [LARGE SCALE GENOMIC DNA]</scope>
    <source>
        <strain evidence="9 10">EAF2021</strain>
    </source>
</reference>
<organism evidence="9 10">
    <name type="scientific">Tritrichomonas musculus</name>
    <dbReference type="NCBI Taxonomy" id="1915356"/>
    <lineage>
        <taxon>Eukaryota</taxon>
        <taxon>Metamonada</taxon>
        <taxon>Parabasalia</taxon>
        <taxon>Tritrichomonadida</taxon>
        <taxon>Tritrichomonadidae</taxon>
        <taxon>Tritrichomonas</taxon>
    </lineage>
</organism>